<protein>
    <recommendedName>
        <fullName evidence="5">Transmembrane protein (PGPGW)</fullName>
    </recommendedName>
</protein>
<keyword evidence="2" id="KW-1133">Transmembrane helix</keyword>
<sequence length="102" mass="11874">MTQEEAREGSGSEKPKRHHVRVAGRRMPIPQSRRARIAIGITMVILGCFGFLPILGFWMIPVGLLILSHDMPSIRRKRRQMEVWWYRRKQARANRGGENLPK</sequence>
<comment type="caution">
    <text evidence="3">The sequence shown here is derived from an EMBL/GenBank/DDBJ whole genome shotgun (WGS) entry which is preliminary data.</text>
</comment>
<dbReference type="EMBL" id="BMIF01000018">
    <property type="protein sequence ID" value="GGA80757.1"/>
    <property type="molecule type" value="Genomic_DNA"/>
</dbReference>
<evidence type="ECO:0008006" key="5">
    <source>
        <dbReference type="Google" id="ProtNLM"/>
    </source>
</evidence>
<dbReference type="Proteomes" id="UP000636264">
    <property type="component" value="Unassembled WGS sequence"/>
</dbReference>
<reference evidence="3" key="2">
    <citation type="submission" date="2020-09" db="EMBL/GenBank/DDBJ databases">
        <authorList>
            <person name="Sun Q."/>
            <person name="Zhou Y."/>
        </authorList>
    </citation>
    <scope>NUCLEOTIDE SEQUENCE</scope>
    <source>
        <strain evidence="3">CGMCC 1.15320</strain>
    </source>
</reference>
<organism evidence="3 4">
    <name type="scientific">Nitratireductor aestuarii</name>
    <dbReference type="NCBI Taxonomy" id="1735103"/>
    <lineage>
        <taxon>Bacteria</taxon>
        <taxon>Pseudomonadati</taxon>
        <taxon>Pseudomonadota</taxon>
        <taxon>Alphaproteobacteria</taxon>
        <taxon>Hyphomicrobiales</taxon>
        <taxon>Phyllobacteriaceae</taxon>
        <taxon>Nitratireductor</taxon>
    </lineage>
</organism>
<evidence type="ECO:0000313" key="3">
    <source>
        <dbReference type="EMBL" id="GGA80757.1"/>
    </source>
</evidence>
<accession>A0A916WAJ6</accession>
<dbReference type="AlphaFoldDB" id="A0A916WAJ6"/>
<feature type="region of interest" description="Disordered" evidence="1">
    <location>
        <begin position="1"/>
        <end position="26"/>
    </location>
</feature>
<keyword evidence="2" id="KW-0812">Transmembrane</keyword>
<evidence type="ECO:0000313" key="4">
    <source>
        <dbReference type="Proteomes" id="UP000636264"/>
    </source>
</evidence>
<feature type="compositionally biased region" description="Basic residues" evidence="1">
    <location>
        <begin position="15"/>
        <end position="24"/>
    </location>
</feature>
<evidence type="ECO:0000256" key="1">
    <source>
        <dbReference type="SAM" id="MobiDB-lite"/>
    </source>
</evidence>
<dbReference type="RefSeq" id="WP_188722772.1">
    <property type="nucleotide sequence ID" value="NZ_BMIF01000018.1"/>
</dbReference>
<proteinExistence type="predicted"/>
<feature type="compositionally biased region" description="Basic and acidic residues" evidence="1">
    <location>
        <begin position="1"/>
        <end position="14"/>
    </location>
</feature>
<evidence type="ECO:0000256" key="2">
    <source>
        <dbReference type="SAM" id="Phobius"/>
    </source>
</evidence>
<reference evidence="3" key="1">
    <citation type="journal article" date="2014" name="Int. J. Syst. Evol. Microbiol.">
        <title>Complete genome sequence of Corynebacterium casei LMG S-19264T (=DSM 44701T), isolated from a smear-ripened cheese.</title>
        <authorList>
            <consortium name="US DOE Joint Genome Institute (JGI-PGF)"/>
            <person name="Walter F."/>
            <person name="Albersmeier A."/>
            <person name="Kalinowski J."/>
            <person name="Ruckert C."/>
        </authorList>
    </citation>
    <scope>NUCLEOTIDE SEQUENCE</scope>
    <source>
        <strain evidence="3">CGMCC 1.15320</strain>
    </source>
</reference>
<keyword evidence="4" id="KW-1185">Reference proteome</keyword>
<feature type="transmembrane region" description="Helical" evidence="2">
    <location>
        <begin position="37"/>
        <end position="67"/>
    </location>
</feature>
<name>A0A916WAJ6_9HYPH</name>
<keyword evidence="2" id="KW-0472">Membrane</keyword>
<gene>
    <name evidence="3" type="ORF">GCM10011385_38750</name>
</gene>